<evidence type="ECO:0000256" key="1">
    <source>
        <dbReference type="ARBA" id="ARBA00022801"/>
    </source>
</evidence>
<dbReference type="RefSeq" id="WP_167061490.1">
    <property type="nucleotide sequence ID" value="NZ_JAAOZR010000024.1"/>
</dbReference>
<dbReference type="GO" id="GO:0016787">
    <property type="term" value="F:hydrolase activity"/>
    <property type="evidence" value="ECO:0007669"/>
    <property type="project" value="UniProtKB-KW"/>
</dbReference>
<dbReference type="InterPro" id="IPR052043">
    <property type="entry name" value="PolySaccharide_Degr_Enz"/>
</dbReference>
<keyword evidence="1 2" id="KW-0378">Hydrolase</keyword>
<dbReference type="InterPro" id="IPR012341">
    <property type="entry name" value="6hp_glycosidase-like_sf"/>
</dbReference>
<reference evidence="2 3" key="1">
    <citation type="submission" date="2021-03" db="EMBL/GenBank/DDBJ databases">
        <title>Genomic Encyclopedia of Type Strains, Phase IV (KMG-IV): sequencing the most valuable type-strain genomes for metagenomic binning, comparative biology and taxonomic classification.</title>
        <authorList>
            <person name="Goeker M."/>
        </authorList>
    </citation>
    <scope>NUCLEOTIDE SEQUENCE [LARGE SCALE GENOMIC DNA]</scope>
    <source>
        <strain evidence="2 3">DSM 24950</strain>
    </source>
</reference>
<comment type="caution">
    <text evidence="2">The sequence shown here is derived from an EMBL/GenBank/DDBJ whole genome shotgun (WGS) entry which is preliminary data.</text>
</comment>
<proteinExistence type="predicted"/>
<sequence>MPSYFPNEASLAYKMKDNIPDTLETIANRYMANNPAYPFQMRAFSENGFIQTKKGLYDLDLRAKFPAAKLGQYGYVYAMLWSDSGADSYLSMSVQSPTSLYLNGKQVYRSSIGEERDSSLRTTVVLPLLQGWNSFLVKIQKSPTGFGCKLGSTSSKWAPLHFMSPFAGRLGRAGWIYSDLSDVDVFPEGNELSIHQMEESTGIQWHPTPNEGAAFFQDTDGCTRLFGQSGSGSVAYGWSKLFISEIGGGICTLSGKTSGGIRIWVNDHELLSQQGNGDIHIEWKASYGSHDIVVESCTGEQQWGFTLEAGVGGGQRDLLLPYPVQGASGSWMFLGPFDDSLPAPPSGITDLSKLHVNREGGVYWKLESPGFCVRPYLENKLFGRWNYHLGVTLNGLLRTAKLLGREDVRKYAAKHIDQCVNMYEYSLFDRDKYGYQSINQQLVELDSLDDCGAFGAAILELYEQTQNSAYLPLLQTIAAYMKNEQIRRTDGAFYRGDDTMWADDLYMSTPFLAGYYKLSGETTYIDDAAQQFLLFKKYLYMPELQIMSHVYDFKHETPTYVPWGRGNGWVLFSLAEVLEALPDGHKDQEPLLAFYRELCEGYLRLQGHNGLWHQVLTDAESYEETSCTAMFTYGFAKGVRHGWLSAPEPYAAAVDKAWQGLSKHSVDELGNVHGVCRGSNFSFSEAYYKFDLLWVENDTHGTGIVMLAGDEIRKMHDQLAKGAYLLHTSITGQELIQSV</sequence>
<dbReference type="PANTHER" id="PTHR33886:SF8">
    <property type="entry name" value="UNSATURATED RHAMNOGALACTURONAN HYDROLASE (EUROFUNG)"/>
    <property type="match status" value="1"/>
</dbReference>
<name>A0ABS4HVH2_9BACL</name>
<protein>
    <submittedName>
        <fullName evidence="2">Rhamnogalacturonyl hydrolase YesR</fullName>
    </submittedName>
</protein>
<dbReference type="Pfam" id="PF07470">
    <property type="entry name" value="Glyco_hydro_88"/>
    <property type="match status" value="1"/>
</dbReference>
<dbReference type="Gene3D" id="1.50.10.10">
    <property type="match status" value="1"/>
</dbReference>
<organism evidence="2 3">
    <name type="scientific">Paenibacillus aceris</name>
    <dbReference type="NCBI Taxonomy" id="869555"/>
    <lineage>
        <taxon>Bacteria</taxon>
        <taxon>Bacillati</taxon>
        <taxon>Bacillota</taxon>
        <taxon>Bacilli</taxon>
        <taxon>Bacillales</taxon>
        <taxon>Paenibacillaceae</taxon>
        <taxon>Paenibacillus</taxon>
    </lineage>
</organism>
<dbReference type="PANTHER" id="PTHR33886">
    <property type="entry name" value="UNSATURATED RHAMNOGALACTURONAN HYDROLASE (EUROFUNG)"/>
    <property type="match status" value="1"/>
</dbReference>
<keyword evidence="3" id="KW-1185">Reference proteome</keyword>
<evidence type="ECO:0000313" key="2">
    <source>
        <dbReference type="EMBL" id="MBP1962226.1"/>
    </source>
</evidence>
<dbReference type="EMBL" id="JAGGKV010000003">
    <property type="protein sequence ID" value="MBP1962226.1"/>
    <property type="molecule type" value="Genomic_DNA"/>
</dbReference>
<gene>
    <name evidence="2" type="ORF">J2Z65_001425</name>
</gene>
<accession>A0ABS4HVH2</accession>
<evidence type="ECO:0000313" key="3">
    <source>
        <dbReference type="Proteomes" id="UP001519344"/>
    </source>
</evidence>
<dbReference type="InterPro" id="IPR008928">
    <property type="entry name" value="6-hairpin_glycosidase_sf"/>
</dbReference>
<dbReference type="Proteomes" id="UP001519344">
    <property type="component" value="Unassembled WGS sequence"/>
</dbReference>
<dbReference type="InterPro" id="IPR010905">
    <property type="entry name" value="Glyco_hydro_88"/>
</dbReference>
<dbReference type="SUPFAM" id="SSF48208">
    <property type="entry name" value="Six-hairpin glycosidases"/>
    <property type="match status" value="1"/>
</dbReference>